<accession>A0A6G1DV64</accession>
<dbReference type="Proteomes" id="UP000479710">
    <property type="component" value="Unassembled WGS sequence"/>
</dbReference>
<gene>
    <name evidence="1" type="ORF">E2562_007511</name>
</gene>
<keyword evidence="2" id="KW-1185">Reference proteome</keyword>
<dbReference type="AlphaFoldDB" id="A0A6G1DV64"/>
<proteinExistence type="predicted"/>
<protein>
    <submittedName>
        <fullName evidence="1">Uncharacterized protein</fullName>
    </submittedName>
</protein>
<evidence type="ECO:0000313" key="1">
    <source>
        <dbReference type="EMBL" id="KAF0916410.1"/>
    </source>
</evidence>
<sequence length="67" mass="7155">MVASLLLCRGARKPHHVMATTAWPLERLALAAGCVMRAGAVRPAGLLGWLGCGPHRSHLISPCTKRE</sequence>
<dbReference type="EMBL" id="SPHZ02000005">
    <property type="protein sequence ID" value="KAF0916410.1"/>
    <property type="molecule type" value="Genomic_DNA"/>
</dbReference>
<name>A0A6G1DV64_9ORYZ</name>
<reference evidence="1 2" key="1">
    <citation type="submission" date="2019-11" db="EMBL/GenBank/DDBJ databases">
        <title>Whole genome sequence of Oryza granulata.</title>
        <authorList>
            <person name="Li W."/>
        </authorList>
    </citation>
    <scope>NUCLEOTIDE SEQUENCE [LARGE SCALE GENOMIC DNA]</scope>
    <source>
        <strain evidence="2">cv. Menghai</strain>
        <tissue evidence="1">Leaf</tissue>
    </source>
</reference>
<comment type="caution">
    <text evidence="1">The sequence shown here is derived from an EMBL/GenBank/DDBJ whole genome shotgun (WGS) entry which is preliminary data.</text>
</comment>
<evidence type="ECO:0000313" key="2">
    <source>
        <dbReference type="Proteomes" id="UP000479710"/>
    </source>
</evidence>
<organism evidence="1 2">
    <name type="scientific">Oryza meyeriana var. granulata</name>
    <dbReference type="NCBI Taxonomy" id="110450"/>
    <lineage>
        <taxon>Eukaryota</taxon>
        <taxon>Viridiplantae</taxon>
        <taxon>Streptophyta</taxon>
        <taxon>Embryophyta</taxon>
        <taxon>Tracheophyta</taxon>
        <taxon>Spermatophyta</taxon>
        <taxon>Magnoliopsida</taxon>
        <taxon>Liliopsida</taxon>
        <taxon>Poales</taxon>
        <taxon>Poaceae</taxon>
        <taxon>BOP clade</taxon>
        <taxon>Oryzoideae</taxon>
        <taxon>Oryzeae</taxon>
        <taxon>Oryzinae</taxon>
        <taxon>Oryza</taxon>
        <taxon>Oryza meyeriana</taxon>
    </lineage>
</organism>